<dbReference type="AlphaFoldDB" id="A0A2Z6EZP4"/>
<reference evidence="1" key="1">
    <citation type="submission" date="2016-02" db="EMBL/GenBank/DDBJ databases">
        <title>Halorhodospira halochloris DSM-1059 complete genome, version 2.</title>
        <authorList>
            <person name="Tsukatani Y."/>
        </authorList>
    </citation>
    <scope>NUCLEOTIDE SEQUENCE</scope>
    <source>
        <strain evidence="1">DSM 1059</strain>
    </source>
</reference>
<evidence type="ECO:0000313" key="1">
    <source>
        <dbReference type="EMBL" id="BBE11140.1"/>
    </source>
</evidence>
<dbReference type="KEGG" id="hhk:HH1059_19970"/>
<keyword evidence="2" id="KW-1185">Reference proteome</keyword>
<protein>
    <submittedName>
        <fullName evidence="1">Uncharacterized protein</fullName>
    </submittedName>
</protein>
<evidence type="ECO:0000313" key="2">
    <source>
        <dbReference type="Proteomes" id="UP000218890"/>
    </source>
</evidence>
<dbReference type="Proteomes" id="UP000218890">
    <property type="component" value="Chromosome"/>
</dbReference>
<sequence length="59" mass="6111">MNLGYLGVSGTAAANLAVAWVGRLAAGIAGDGLVYCRKLLKDAFDSKASLKEQRANRTG</sequence>
<gene>
    <name evidence="1" type="ORF">HH1059_19970</name>
</gene>
<proteinExistence type="predicted"/>
<accession>A0A2Z6EZP4</accession>
<dbReference type="EMBL" id="AP017372">
    <property type="protein sequence ID" value="BBE11140.1"/>
    <property type="molecule type" value="Genomic_DNA"/>
</dbReference>
<name>A0A2Z6EZP4_HALHR</name>
<organism evidence="1 2">
    <name type="scientific">Halorhodospira halochloris</name>
    <name type="common">Ectothiorhodospira halochloris</name>
    <dbReference type="NCBI Taxonomy" id="1052"/>
    <lineage>
        <taxon>Bacteria</taxon>
        <taxon>Pseudomonadati</taxon>
        <taxon>Pseudomonadota</taxon>
        <taxon>Gammaproteobacteria</taxon>
        <taxon>Chromatiales</taxon>
        <taxon>Ectothiorhodospiraceae</taxon>
        <taxon>Halorhodospira</taxon>
    </lineage>
</organism>